<dbReference type="OrthoDB" id="2152680at2759"/>
<gene>
    <name evidence="3" type="ORF">RCL2_002846500</name>
</gene>
<organism evidence="3 4">
    <name type="scientific">Rhizophagus clarus</name>
    <dbReference type="NCBI Taxonomy" id="94130"/>
    <lineage>
        <taxon>Eukaryota</taxon>
        <taxon>Fungi</taxon>
        <taxon>Fungi incertae sedis</taxon>
        <taxon>Mucoromycota</taxon>
        <taxon>Glomeromycotina</taxon>
        <taxon>Glomeromycetes</taxon>
        <taxon>Glomerales</taxon>
        <taxon>Glomeraceae</taxon>
        <taxon>Rhizophagus</taxon>
    </lineage>
</organism>
<dbReference type="InterPro" id="IPR018626">
    <property type="entry name" value="LCHN/Anr2"/>
</dbReference>
<dbReference type="Proteomes" id="UP000615446">
    <property type="component" value="Unassembled WGS sequence"/>
</dbReference>
<dbReference type="AlphaFoldDB" id="A0A8H3MA49"/>
<sequence length="604" mass="68266">MSNSVHIVSSNNATLPTEILEPLEDTDKASTKNLQPKDKFVNTINIDSDAKNTESRNLENNESISPKTAEPSPMNESQSDHVSNVVAIYIVRFDTKKGNMVEWQYPEDFDLKGIEFQALPSGLHAVSKDIIYFTRPPFIGVCVFRNEPTFDQSLDRGAHMAAVGVLVIPTAETGLCGRPWNHLSFLKNEILQRVNSSDGYSSLVDYFEKRGIRLNSVDNDLISLESESGPSTLRRRALSSGSNSRPQYSRNRCLSTSEMSTSSYQVPVTSVHPAHHFPDFVRSCGPTIFLLWKAALLKKRILFYSPPPVEESCYSVYGTCLIANIPTAISRTLRNKVEKMRPLFNVSVNDITMVEATEGGYVACTTDLIFEHKKSLYDLFVILPHEENLHQHPELITPPGSQLSTKINATDIRRYRVLLKLLASYGVNNYNGEEDGSDITDTWRKMMFGGWFWWYGRDGYQRLNDDEYDEEDGENREEITLNNQNESSSGNSSNVEPSEIEVEMIRFFQALTTNLFNTLRPMVMPDEIEEETVILYPDNLIQLGLDPYDDGAFVKELADIYFGKKVEVVGKGNRILPLEVKKTCIRIVYNIPSILSFLLTNTPI</sequence>
<feature type="region of interest" description="Disordered" evidence="1">
    <location>
        <begin position="233"/>
        <end position="252"/>
    </location>
</feature>
<evidence type="ECO:0000313" key="4">
    <source>
        <dbReference type="Proteomes" id="UP000615446"/>
    </source>
</evidence>
<feature type="compositionally biased region" description="Polar residues" evidence="1">
    <location>
        <begin position="239"/>
        <end position="252"/>
    </location>
</feature>
<dbReference type="InterPro" id="IPR053056">
    <property type="entry name" value="Lipid_Metab_Assoc_Protein"/>
</dbReference>
<dbReference type="EMBL" id="BLAL01000304">
    <property type="protein sequence ID" value="GET02085.1"/>
    <property type="molecule type" value="Genomic_DNA"/>
</dbReference>
<evidence type="ECO:0000313" key="3">
    <source>
        <dbReference type="EMBL" id="GET02085.1"/>
    </source>
</evidence>
<dbReference type="PROSITE" id="PS50211">
    <property type="entry name" value="DENN"/>
    <property type="match status" value="1"/>
</dbReference>
<reference evidence="3" key="1">
    <citation type="submission" date="2019-10" db="EMBL/GenBank/DDBJ databases">
        <title>Conservation and host-specific expression of non-tandemly repeated heterogenous ribosome RNA gene in arbuscular mycorrhizal fungi.</title>
        <authorList>
            <person name="Maeda T."/>
            <person name="Kobayashi Y."/>
            <person name="Nakagawa T."/>
            <person name="Ezawa T."/>
            <person name="Yamaguchi K."/>
            <person name="Bino T."/>
            <person name="Nishimoto Y."/>
            <person name="Shigenobu S."/>
            <person name="Kawaguchi M."/>
        </authorList>
    </citation>
    <scope>NUCLEOTIDE SEQUENCE</scope>
    <source>
        <strain evidence="3">HR1</strain>
    </source>
</reference>
<dbReference type="PANTHER" id="PTHR28153:SF1">
    <property type="entry name" value="DUF4484 DOMAIN-CONTAINING PROTEIN"/>
    <property type="match status" value="1"/>
</dbReference>
<evidence type="ECO:0000256" key="1">
    <source>
        <dbReference type="SAM" id="MobiDB-lite"/>
    </source>
</evidence>
<feature type="region of interest" description="Disordered" evidence="1">
    <location>
        <begin position="466"/>
        <end position="495"/>
    </location>
</feature>
<feature type="region of interest" description="Disordered" evidence="1">
    <location>
        <begin position="45"/>
        <end position="80"/>
    </location>
</feature>
<name>A0A8H3MA49_9GLOM</name>
<protein>
    <submittedName>
        <fullName evidence="3">Protein LCHN-like</fullName>
    </submittedName>
</protein>
<evidence type="ECO:0000259" key="2">
    <source>
        <dbReference type="PROSITE" id="PS50211"/>
    </source>
</evidence>
<dbReference type="InterPro" id="IPR037516">
    <property type="entry name" value="Tripartite_DENN"/>
</dbReference>
<dbReference type="PANTHER" id="PTHR28153">
    <property type="entry name" value="PROTEIN, PUTATIVE-RELATED"/>
    <property type="match status" value="1"/>
</dbReference>
<feature type="domain" description="UDENN" evidence="2">
    <location>
        <begin position="86"/>
        <end position="581"/>
    </location>
</feature>
<feature type="compositionally biased region" description="Acidic residues" evidence="1">
    <location>
        <begin position="466"/>
        <end position="475"/>
    </location>
</feature>
<comment type="caution">
    <text evidence="3">The sequence shown here is derived from an EMBL/GenBank/DDBJ whole genome shotgun (WGS) entry which is preliminary data.</text>
</comment>
<proteinExistence type="predicted"/>
<accession>A0A8H3MA49</accession>
<feature type="compositionally biased region" description="Low complexity" evidence="1">
    <location>
        <begin position="482"/>
        <end position="495"/>
    </location>
</feature>
<dbReference type="GO" id="GO:0005811">
    <property type="term" value="C:lipid droplet"/>
    <property type="evidence" value="ECO:0007669"/>
    <property type="project" value="TreeGrafter"/>
</dbReference>
<dbReference type="Pfam" id="PF09804">
    <property type="entry name" value="DENND11"/>
    <property type="match status" value="1"/>
</dbReference>
<feature type="compositionally biased region" description="Basic and acidic residues" evidence="1">
    <location>
        <begin position="48"/>
        <end position="59"/>
    </location>
</feature>